<dbReference type="HOGENOM" id="CLU_2993529_0_0_6"/>
<dbReference type="Proteomes" id="UP000005953">
    <property type="component" value="Unassembled WGS sequence"/>
</dbReference>
<keyword evidence="2" id="KW-1185">Reference proteome</keyword>
<dbReference type="STRING" id="314283.MED297_13942"/>
<evidence type="ECO:0000313" key="1">
    <source>
        <dbReference type="EMBL" id="EAR08257.1"/>
    </source>
</evidence>
<name>A4BHY5_9GAMM</name>
<reference evidence="1 2" key="1">
    <citation type="submission" date="2006-02" db="EMBL/GenBank/DDBJ databases">
        <authorList>
            <person name="Pinhassi J."/>
            <person name="Pedros-Alio C."/>
            <person name="Ferriera S."/>
            <person name="Johnson J."/>
            <person name="Kravitz S."/>
            <person name="Halpern A."/>
            <person name="Remington K."/>
            <person name="Beeson K."/>
            <person name="Tran B."/>
            <person name="Rogers Y.-H."/>
            <person name="Friedman R."/>
            <person name="Venter J.C."/>
        </authorList>
    </citation>
    <scope>NUCLEOTIDE SEQUENCE [LARGE SCALE GENOMIC DNA]</scope>
    <source>
        <strain evidence="1 2">MED297</strain>
    </source>
</reference>
<gene>
    <name evidence="1" type="ORF">MED297_13942</name>
</gene>
<proteinExistence type="predicted"/>
<organism evidence="1 2">
    <name type="scientific">Reinekea blandensis MED297</name>
    <dbReference type="NCBI Taxonomy" id="314283"/>
    <lineage>
        <taxon>Bacteria</taxon>
        <taxon>Pseudomonadati</taxon>
        <taxon>Pseudomonadota</taxon>
        <taxon>Gammaproteobacteria</taxon>
        <taxon>Oceanospirillales</taxon>
        <taxon>Saccharospirillaceae</taxon>
        <taxon>Reinekea</taxon>
    </lineage>
</organism>
<evidence type="ECO:0000313" key="2">
    <source>
        <dbReference type="Proteomes" id="UP000005953"/>
    </source>
</evidence>
<protein>
    <submittedName>
        <fullName evidence="1">Uncharacterized protein</fullName>
    </submittedName>
</protein>
<sequence>MGLVCARTANACVRNRVFTARPQVPEHYYDHAMTTKDQPRNVPLNAKEPIAIDVGII</sequence>
<accession>A4BHY5</accession>
<dbReference type="AlphaFoldDB" id="A4BHY5"/>
<comment type="caution">
    <text evidence="1">The sequence shown here is derived from an EMBL/GenBank/DDBJ whole genome shotgun (WGS) entry which is preliminary data.</text>
</comment>
<dbReference type="EMBL" id="AAOE01000023">
    <property type="protein sequence ID" value="EAR08257.1"/>
    <property type="molecule type" value="Genomic_DNA"/>
</dbReference>